<evidence type="ECO:0000256" key="2">
    <source>
        <dbReference type="ARBA" id="ARBA00022606"/>
    </source>
</evidence>
<evidence type="ECO:0000256" key="1">
    <source>
        <dbReference type="ARBA" id="ARBA00004141"/>
    </source>
</evidence>
<evidence type="ECO:0000256" key="8">
    <source>
        <dbReference type="ARBA" id="ARBA00023224"/>
    </source>
</evidence>
<reference evidence="10" key="1">
    <citation type="submission" date="2021-10" db="EMBL/GenBank/DDBJ databases">
        <title>Melipona bicolor Genome sequencing and assembly.</title>
        <authorList>
            <person name="Araujo N.S."/>
            <person name="Arias M.C."/>
        </authorList>
    </citation>
    <scope>NUCLEOTIDE SEQUENCE</scope>
    <source>
        <strain evidence="10">USP_2M_L1-L4_2017</strain>
        <tissue evidence="10">Whole body</tissue>
    </source>
</reference>
<gene>
    <name evidence="10" type="ORF">K0M31_001613</name>
</gene>
<keyword evidence="3 9" id="KW-0812">Transmembrane</keyword>
<keyword evidence="5 9" id="KW-1133">Transmembrane helix</keyword>
<keyword evidence="11" id="KW-1185">Reference proteome</keyword>
<sequence>MDSRGFGGKTLDEIHARLHNMDCDHRLSHHSQRLDILYVVTNVLTMVMALLKICIIVRHKREFLNLIIYMHQNFWNVDYDFREKEILNNCKRTCAFFIFSVTSIGICAMLCYLITPILGRFTKLCNPKHEISEVTLSNHVYKFYEKLKLYIRHHQLLINYCKRLETVYTMIIFGQAAAPTARSAIFKFLLIDSMALLFMFTYGCDGVIEHSEKIALGAYSALWTIMPMNKSGRMLRNDLLLVIERSRRVCCLTANGFFPISLETYTKILSTAMSYLTLLRNRLENVAND</sequence>
<dbReference type="GO" id="GO:0004984">
    <property type="term" value="F:olfactory receptor activity"/>
    <property type="evidence" value="ECO:0007669"/>
    <property type="project" value="InterPro"/>
</dbReference>
<evidence type="ECO:0000256" key="5">
    <source>
        <dbReference type="ARBA" id="ARBA00022989"/>
    </source>
</evidence>
<evidence type="ECO:0000256" key="4">
    <source>
        <dbReference type="ARBA" id="ARBA00022725"/>
    </source>
</evidence>
<dbReference type="EMBL" id="JAHYIQ010000001">
    <property type="protein sequence ID" value="KAK1137086.1"/>
    <property type="molecule type" value="Genomic_DNA"/>
</dbReference>
<evidence type="ECO:0000256" key="9">
    <source>
        <dbReference type="SAM" id="Phobius"/>
    </source>
</evidence>
<dbReference type="PANTHER" id="PTHR21137:SF42">
    <property type="entry name" value="ODORANT RECEPTOR 83A"/>
    <property type="match status" value="1"/>
</dbReference>
<feature type="transmembrane region" description="Helical" evidence="9">
    <location>
        <begin position="36"/>
        <end position="57"/>
    </location>
</feature>
<keyword evidence="2" id="KW-0716">Sensory transduction</keyword>
<evidence type="ECO:0000313" key="10">
    <source>
        <dbReference type="EMBL" id="KAK1137086.1"/>
    </source>
</evidence>
<dbReference type="GO" id="GO:0007165">
    <property type="term" value="P:signal transduction"/>
    <property type="evidence" value="ECO:0007669"/>
    <property type="project" value="UniProtKB-KW"/>
</dbReference>
<evidence type="ECO:0008006" key="12">
    <source>
        <dbReference type="Google" id="ProtNLM"/>
    </source>
</evidence>
<keyword evidence="8" id="KW-0807">Transducer</keyword>
<accession>A0AA40GFV2</accession>
<keyword evidence="4" id="KW-0552">Olfaction</keyword>
<dbReference type="AlphaFoldDB" id="A0AA40GFV2"/>
<dbReference type="GO" id="GO:0005549">
    <property type="term" value="F:odorant binding"/>
    <property type="evidence" value="ECO:0007669"/>
    <property type="project" value="InterPro"/>
</dbReference>
<dbReference type="InterPro" id="IPR004117">
    <property type="entry name" value="7tm6_olfct_rcpt"/>
</dbReference>
<dbReference type="GO" id="GO:0005886">
    <property type="term" value="C:plasma membrane"/>
    <property type="evidence" value="ECO:0007669"/>
    <property type="project" value="TreeGrafter"/>
</dbReference>
<dbReference type="PANTHER" id="PTHR21137">
    <property type="entry name" value="ODORANT RECEPTOR"/>
    <property type="match status" value="1"/>
</dbReference>
<comment type="caution">
    <text evidence="10">The sequence shown here is derived from an EMBL/GenBank/DDBJ whole genome shotgun (WGS) entry which is preliminary data.</text>
</comment>
<keyword evidence="6 9" id="KW-0472">Membrane</keyword>
<protein>
    <recommendedName>
        <fullName evidence="12">Odorant receptor</fullName>
    </recommendedName>
</protein>
<proteinExistence type="predicted"/>
<evidence type="ECO:0000256" key="6">
    <source>
        <dbReference type="ARBA" id="ARBA00023136"/>
    </source>
</evidence>
<comment type="subcellular location">
    <subcellularLocation>
        <location evidence="1">Membrane</location>
        <topology evidence="1">Multi-pass membrane protein</topology>
    </subcellularLocation>
</comment>
<evidence type="ECO:0000313" key="11">
    <source>
        <dbReference type="Proteomes" id="UP001177670"/>
    </source>
</evidence>
<dbReference type="Proteomes" id="UP001177670">
    <property type="component" value="Unassembled WGS sequence"/>
</dbReference>
<dbReference type="Pfam" id="PF02949">
    <property type="entry name" value="7tm_6"/>
    <property type="match status" value="1"/>
</dbReference>
<name>A0AA40GFV2_9HYME</name>
<evidence type="ECO:0000256" key="7">
    <source>
        <dbReference type="ARBA" id="ARBA00023170"/>
    </source>
</evidence>
<evidence type="ECO:0000256" key="3">
    <source>
        <dbReference type="ARBA" id="ARBA00022692"/>
    </source>
</evidence>
<feature type="transmembrane region" description="Helical" evidence="9">
    <location>
        <begin position="94"/>
        <end position="115"/>
    </location>
</feature>
<keyword evidence="7" id="KW-0675">Receptor</keyword>
<organism evidence="10 11">
    <name type="scientific">Melipona bicolor</name>
    <dbReference type="NCBI Taxonomy" id="60889"/>
    <lineage>
        <taxon>Eukaryota</taxon>
        <taxon>Metazoa</taxon>
        <taxon>Ecdysozoa</taxon>
        <taxon>Arthropoda</taxon>
        <taxon>Hexapoda</taxon>
        <taxon>Insecta</taxon>
        <taxon>Pterygota</taxon>
        <taxon>Neoptera</taxon>
        <taxon>Endopterygota</taxon>
        <taxon>Hymenoptera</taxon>
        <taxon>Apocrita</taxon>
        <taxon>Aculeata</taxon>
        <taxon>Apoidea</taxon>
        <taxon>Anthophila</taxon>
        <taxon>Apidae</taxon>
        <taxon>Melipona</taxon>
    </lineage>
</organism>